<dbReference type="SMART" id="SM00257">
    <property type="entry name" value="LysM"/>
    <property type="match status" value="6"/>
</dbReference>
<dbReference type="PROSITE" id="PS51782">
    <property type="entry name" value="LYSM"/>
    <property type="match status" value="6"/>
</dbReference>
<dbReference type="InterPro" id="IPR036779">
    <property type="entry name" value="LysM_dom_sf"/>
</dbReference>
<feature type="non-terminal residue" evidence="2">
    <location>
        <position position="358"/>
    </location>
</feature>
<dbReference type="PANTHER" id="PTHR33734:SF22">
    <property type="entry name" value="MEMBRANE-BOUND LYTIC MUREIN TRANSGLYCOSYLASE D"/>
    <property type="match status" value="1"/>
</dbReference>
<dbReference type="SUPFAM" id="SSF54106">
    <property type="entry name" value="LysM domain"/>
    <property type="match status" value="6"/>
</dbReference>
<feature type="non-terminal residue" evidence="2">
    <location>
        <position position="1"/>
    </location>
</feature>
<gene>
    <name evidence="2" type="ORF">METZ01_LOCUS322204</name>
</gene>
<dbReference type="Pfam" id="PF01476">
    <property type="entry name" value="LysM"/>
    <property type="match status" value="7"/>
</dbReference>
<feature type="domain" description="LysM" evidence="1">
    <location>
        <begin position="26"/>
        <end position="69"/>
    </location>
</feature>
<protein>
    <recommendedName>
        <fullName evidence="1">LysM domain-containing protein</fullName>
    </recommendedName>
</protein>
<feature type="domain" description="LysM" evidence="1">
    <location>
        <begin position="72"/>
        <end position="115"/>
    </location>
</feature>
<feature type="domain" description="LysM" evidence="1">
    <location>
        <begin position="181"/>
        <end position="224"/>
    </location>
</feature>
<dbReference type="InterPro" id="IPR018392">
    <property type="entry name" value="LysM"/>
</dbReference>
<organism evidence="2">
    <name type="scientific">marine metagenome</name>
    <dbReference type="NCBI Taxonomy" id="408172"/>
    <lineage>
        <taxon>unclassified sequences</taxon>
        <taxon>metagenomes</taxon>
        <taxon>ecological metagenomes</taxon>
    </lineage>
</organism>
<evidence type="ECO:0000259" key="1">
    <source>
        <dbReference type="PROSITE" id="PS51782"/>
    </source>
</evidence>
<name>A0A382P957_9ZZZZ</name>
<dbReference type="GO" id="GO:0008932">
    <property type="term" value="F:lytic endotransglycosylase activity"/>
    <property type="evidence" value="ECO:0007669"/>
    <property type="project" value="TreeGrafter"/>
</dbReference>
<accession>A0A382P957</accession>
<dbReference type="EMBL" id="UINC01105425">
    <property type="protein sequence ID" value="SVC69350.1"/>
    <property type="molecule type" value="Genomic_DNA"/>
</dbReference>
<dbReference type="CDD" id="cd00118">
    <property type="entry name" value="LysM"/>
    <property type="match status" value="7"/>
</dbReference>
<proteinExistence type="predicted"/>
<dbReference type="PANTHER" id="PTHR33734">
    <property type="entry name" value="LYSM DOMAIN-CONTAINING GPI-ANCHORED PROTEIN 2"/>
    <property type="match status" value="1"/>
</dbReference>
<evidence type="ECO:0000313" key="2">
    <source>
        <dbReference type="EMBL" id="SVC69350.1"/>
    </source>
</evidence>
<feature type="domain" description="LysM" evidence="1">
    <location>
        <begin position="127"/>
        <end position="170"/>
    </location>
</feature>
<reference evidence="2" key="1">
    <citation type="submission" date="2018-05" db="EMBL/GenBank/DDBJ databases">
        <authorList>
            <person name="Lanie J.A."/>
            <person name="Ng W.-L."/>
            <person name="Kazmierczak K.M."/>
            <person name="Andrzejewski T.M."/>
            <person name="Davidsen T.M."/>
            <person name="Wayne K.J."/>
            <person name="Tettelin H."/>
            <person name="Glass J.I."/>
            <person name="Rusch D."/>
            <person name="Podicherti R."/>
            <person name="Tsui H.-C.T."/>
            <person name="Winkler M.E."/>
        </authorList>
    </citation>
    <scope>NUCLEOTIDE SEQUENCE</scope>
</reference>
<dbReference type="Gene3D" id="3.10.350.10">
    <property type="entry name" value="LysM domain"/>
    <property type="match status" value="6"/>
</dbReference>
<dbReference type="AlphaFoldDB" id="A0A382P957"/>
<feature type="domain" description="LysM" evidence="1">
    <location>
        <begin position="232"/>
        <end position="275"/>
    </location>
</feature>
<feature type="domain" description="LysM" evidence="1">
    <location>
        <begin position="281"/>
        <end position="324"/>
    </location>
</feature>
<sequence length="358" mass="39778">RRLCLGWCGLVCLLTLTWTTSVSAATKHTVRRAETLSGIAKRYGVSVAQLRTWNRLSGDAIQIGQQLTVDVTQYTVKSGDTLSEIALRFGLTVDKLRRYNGLDSDVLIIGQKLRLKATVTRNRPPTDSYKVRRGDTLSEIAVHHGLPLSELRELNDLSDDRIQIGQVLQVRAAQRPAEAPQTYTVKRGDNLSAIGARFDVGLRMLRQLNGLTGDHISPGQKLRLRPSATEEGIHVVLAGQTLSQIALLHDVELSQLRQINGLDGDLIRIGQKLRLRSTPTTVHVVERGDALWEIARAYGMTVARVRELNDLSGSRIYPGQELALEASAERRFADYTVRRGDNLSEIAQLHQMSVDEVR</sequence>